<dbReference type="OrthoDB" id="2428936at2759"/>
<name>A0A2I1FLN3_9GLOM</name>
<dbReference type="PANTHER" id="PTHR47642">
    <property type="entry name" value="ATP-DEPENDENT DNA HELICASE"/>
    <property type="match status" value="1"/>
</dbReference>
<sequence>MSACRIQFPLQNAFALTVHKTQAITLPKASLHLDDQMFAGQAYVAISRCRSWDDVEILSLTLDAFKVDEKVKKEYIRLEQISSNLSTLFGTIKKVYLKHLTNGGRSPHVGDP</sequence>
<dbReference type="InterPro" id="IPR051055">
    <property type="entry name" value="PIF1_helicase"/>
</dbReference>
<dbReference type="AlphaFoldDB" id="A0A2I1FLN3"/>
<dbReference type="InterPro" id="IPR027417">
    <property type="entry name" value="P-loop_NTPase"/>
</dbReference>
<dbReference type="VEuPathDB" id="FungiDB:RhiirFUN_025369"/>
<organism evidence="1 2">
    <name type="scientific">Rhizophagus irregularis</name>
    <dbReference type="NCBI Taxonomy" id="588596"/>
    <lineage>
        <taxon>Eukaryota</taxon>
        <taxon>Fungi</taxon>
        <taxon>Fungi incertae sedis</taxon>
        <taxon>Mucoromycota</taxon>
        <taxon>Glomeromycotina</taxon>
        <taxon>Glomeromycetes</taxon>
        <taxon>Glomerales</taxon>
        <taxon>Glomeraceae</taxon>
        <taxon>Rhizophagus</taxon>
    </lineage>
</organism>
<reference evidence="1 2" key="2">
    <citation type="submission" date="2017-09" db="EMBL/GenBank/DDBJ databases">
        <title>Extensive intraspecific genome diversity in a model arbuscular mycorrhizal fungus.</title>
        <authorList>
            <person name="Chen E.C."/>
            <person name="Morin E."/>
            <person name="Beaudet D."/>
            <person name="Noel J."/>
            <person name="Ndikumana S."/>
            <person name="Charron P."/>
            <person name="St-Onge C."/>
            <person name="Giorgi J."/>
            <person name="Grigoriev I.V."/>
            <person name="Roux C."/>
            <person name="Martin F.M."/>
            <person name="Corradi N."/>
        </authorList>
    </citation>
    <scope>NUCLEOTIDE SEQUENCE [LARGE SCALE GENOMIC DNA]</scope>
    <source>
        <strain evidence="1 2">A5</strain>
    </source>
</reference>
<evidence type="ECO:0000313" key="2">
    <source>
        <dbReference type="Proteomes" id="UP000232722"/>
    </source>
</evidence>
<protein>
    <submittedName>
        <fullName evidence="1">Uncharacterized protein</fullName>
    </submittedName>
</protein>
<dbReference type="SUPFAM" id="SSF52540">
    <property type="entry name" value="P-loop containing nucleoside triphosphate hydrolases"/>
    <property type="match status" value="1"/>
</dbReference>
<dbReference type="EMBL" id="LLXJ01009583">
    <property type="protein sequence ID" value="PKB92889.1"/>
    <property type="molecule type" value="Genomic_DNA"/>
</dbReference>
<comment type="caution">
    <text evidence="1">The sequence shown here is derived from an EMBL/GenBank/DDBJ whole genome shotgun (WGS) entry which is preliminary data.</text>
</comment>
<accession>A0A2I1FLN3</accession>
<reference evidence="1 2" key="1">
    <citation type="submission" date="2016-04" db="EMBL/GenBank/DDBJ databases">
        <title>Genome analyses suggest a sexual origin of heterokaryosis in a supposedly ancient asexual fungus.</title>
        <authorList>
            <person name="Ropars J."/>
            <person name="Sedzielewska K."/>
            <person name="Noel J."/>
            <person name="Charron P."/>
            <person name="Farinelli L."/>
            <person name="Marton T."/>
            <person name="Kruger M."/>
            <person name="Pelin A."/>
            <person name="Brachmann A."/>
            <person name="Corradi N."/>
        </authorList>
    </citation>
    <scope>NUCLEOTIDE SEQUENCE [LARGE SCALE GENOMIC DNA]</scope>
    <source>
        <strain evidence="1 2">A5</strain>
    </source>
</reference>
<dbReference type="VEuPathDB" id="FungiDB:RhiirA1_429503"/>
<dbReference type="CDD" id="cd18809">
    <property type="entry name" value="SF1_C_RecD"/>
    <property type="match status" value="1"/>
</dbReference>
<proteinExistence type="predicted"/>
<dbReference type="Proteomes" id="UP000232722">
    <property type="component" value="Unassembled WGS sequence"/>
</dbReference>
<gene>
    <name evidence="1" type="ORF">RhiirA5_508142</name>
</gene>
<evidence type="ECO:0000313" key="1">
    <source>
        <dbReference type="EMBL" id="PKB92889.1"/>
    </source>
</evidence>